<dbReference type="PROSITE" id="PS51387">
    <property type="entry name" value="FAD_PCMH"/>
    <property type="match status" value="1"/>
</dbReference>
<sequence length="413" mass="44419">MALQNWAGNLTYTGELVSPATREEAARVVRDADAVRALGTRHSFSAIADTPGILLSTAALPATVEIDPAARIARVSGGLRYGDVAERLQAEGWALANLASLPHISVAGAIATGTHGSGDRNRSLAGSVAGVELLMADGTIQWFRRGDPDFVGVVVSLGALGVVLDVELDIEPTYDIAQTVYERVPWDAALEDLSAVTSLGHSVSLFSTWADPDVADQLWLKARVDETPAPANMLGSLPASEPRHPLPGVSAENCTVQGGVAGPWLERLPHFRLGFTPSQGDELQSEYFVDRRDAPAAIRALRELSPRFAPLLLVNEVRTIAADDLWLSGAYGRESVGLHFTWRRDEEGVRAVLPHIENALAPYAARPHWGKVFTMASADIRARYPRFDDAVALRERLDPTGTFRNAFLAALGL</sequence>
<dbReference type="Gene3D" id="1.10.45.10">
    <property type="entry name" value="Vanillyl-alcohol Oxidase, Chain A, domain 4"/>
    <property type="match status" value="1"/>
</dbReference>
<dbReference type="InterPro" id="IPR016171">
    <property type="entry name" value="Vanillyl_alc_oxidase_C-sub2"/>
</dbReference>
<dbReference type="InterPro" id="IPR016169">
    <property type="entry name" value="FAD-bd_PCMH_sub2"/>
</dbReference>
<dbReference type="Gene3D" id="3.30.70.2520">
    <property type="match status" value="1"/>
</dbReference>
<organism evidence="3 4">
    <name type="scientific">Microbacterium binotii</name>
    <dbReference type="NCBI Taxonomy" id="462710"/>
    <lineage>
        <taxon>Bacteria</taxon>
        <taxon>Bacillati</taxon>
        <taxon>Actinomycetota</taxon>
        <taxon>Actinomycetes</taxon>
        <taxon>Micrococcales</taxon>
        <taxon>Microbacteriaceae</taxon>
        <taxon>Microbacterium</taxon>
    </lineage>
</organism>
<evidence type="ECO:0000313" key="4">
    <source>
        <dbReference type="Proteomes" id="UP001500274"/>
    </source>
</evidence>
<accession>A0ABN3PI80</accession>
<dbReference type="InterPro" id="IPR007173">
    <property type="entry name" value="ALO_C"/>
</dbReference>
<evidence type="ECO:0000259" key="2">
    <source>
        <dbReference type="PROSITE" id="PS51387"/>
    </source>
</evidence>
<feature type="domain" description="FAD-binding PCMH-type" evidence="2">
    <location>
        <begin position="9"/>
        <end position="173"/>
    </location>
</feature>
<gene>
    <name evidence="3" type="ORF">GCM10009862_27730</name>
</gene>
<dbReference type="InterPro" id="IPR006094">
    <property type="entry name" value="Oxid_FAD_bind_N"/>
</dbReference>
<name>A0ABN3PI80_9MICO</name>
<dbReference type="RefSeq" id="WP_344230460.1">
    <property type="nucleotide sequence ID" value="NZ_BAAARI010000017.1"/>
</dbReference>
<protein>
    <submittedName>
        <fullName evidence="3">FAD-binding protein</fullName>
    </submittedName>
</protein>
<dbReference type="InterPro" id="IPR016167">
    <property type="entry name" value="FAD-bd_PCMH_sub1"/>
</dbReference>
<dbReference type="Pfam" id="PF01565">
    <property type="entry name" value="FAD_binding_4"/>
    <property type="match status" value="1"/>
</dbReference>
<dbReference type="InterPro" id="IPR036318">
    <property type="entry name" value="FAD-bd_PCMH-like_sf"/>
</dbReference>
<keyword evidence="4" id="KW-1185">Reference proteome</keyword>
<evidence type="ECO:0000256" key="1">
    <source>
        <dbReference type="ARBA" id="ARBA00023002"/>
    </source>
</evidence>
<dbReference type="SUPFAM" id="SSF56176">
    <property type="entry name" value="FAD-binding/transporter-associated domain-like"/>
    <property type="match status" value="1"/>
</dbReference>
<dbReference type="PANTHER" id="PTHR43762:SF1">
    <property type="entry name" value="D-ARABINONO-1,4-LACTONE OXIDASE"/>
    <property type="match status" value="1"/>
</dbReference>
<dbReference type="Gene3D" id="3.30.465.10">
    <property type="match status" value="1"/>
</dbReference>
<dbReference type="InterPro" id="IPR016166">
    <property type="entry name" value="FAD-bd_PCMH"/>
</dbReference>
<dbReference type="Gene3D" id="3.30.43.10">
    <property type="entry name" value="Uridine Diphospho-n-acetylenolpyruvylglucosamine Reductase, domain 2"/>
    <property type="match status" value="1"/>
</dbReference>
<dbReference type="InterPro" id="IPR010031">
    <property type="entry name" value="FAD_lactone_oxidase-like"/>
</dbReference>
<evidence type="ECO:0000313" key="3">
    <source>
        <dbReference type="EMBL" id="GAA2587134.1"/>
    </source>
</evidence>
<keyword evidence="1" id="KW-0560">Oxidoreductase</keyword>
<dbReference type="Proteomes" id="UP001500274">
    <property type="component" value="Unassembled WGS sequence"/>
</dbReference>
<dbReference type="Gene3D" id="3.30.70.2530">
    <property type="match status" value="1"/>
</dbReference>
<comment type="caution">
    <text evidence="3">The sequence shown here is derived from an EMBL/GenBank/DDBJ whole genome shotgun (WGS) entry which is preliminary data.</text>
</comment>
<dbReference type="EMBL" id="BAAARI010000017">
    <property type="protein sequence ID" value="GAA2587134.1"/>
    <property type="molecule type" value="Genomic_DNA"/>
</dbReference>
<dbReference type="PANTHER" id="PTHR43762">
    <property type="entry name" value="L-GULONOLACTONE OXIDASE"/>
    <property type="match status" value="1"/>
</dbReference>
<dbReference type="Pfam" id="PF04030">
    <property type="entry name" value="ALO"/>
    <property type="match status" value="1"/>
</dbReference>
<proteinExistence type="predicted"/>
<reference evidence="3 4" key="1">
    <citation type="journal article" date="2019" name="Int. J. Syst. Evol. Microbiol.">
        <title>The Global Catalogue of Microorganisms (GCM) 10K type strain sequencing project: providing services to taxonomists for standard genome sequencing and annotation.</title>
        <authorList>
            <consortium name="The Broad Institute Genomics Platform"/>
            <consortium name="The Broad Institute Genome Sequencing Center for Infectious Disease"/>
            <person name="Wu L."/>
            <person name="Ma J."/>
        </authorList>
    </citation>
    <scope>NUCLEOTIDE SEQUENCE [LARGE SCALE GENOMIC DNA]</scope>
    <source>
        <strain evidence="3 4">JCM 16365</strain>
    </source>
</reference>